<dbReference type="RefSeq" id="WP_074793782.1">
    <property type="nucleotide sequence ID" value="NZ_FOVJ01000001.1"/>
</dbReference>
<evidence type="ECO:0000256" key="5">
    <source>
        <dbReference type="ARBA" id="ARBA00023239"/>
    </source>
</evidence>
<evidence type="ECO:0000313" key="8">
    <source>
        <dbReference type="EMBL" id="SFN28021.1"/>
    </source>
</evidence>
<comment type="function">
    <text evidence="7">Functions as a peptidoglycan terminase that cleaves nascent peptidoglycan strands endolytically to terminate their elongation.</text>
</comment>
<dbReference type="HAMAP" id="MF_02065">
    <property type="entry name" value="MltG"/>
    <property type="match status" value="1"/>
</dbReference>
<dbReference type="Pfam" id="PF02618">
    <property type="entry name" value="YceG"/>
    <property type="match status" value="1"/>
</dbReference>
<keyword evidence="3 7" id="KW-1133">Transmembrane helix</keyword>
<keyword evidence="6 7" id="KW-0961">Cell wall biogenesis/degradation</keyword>
<evidence type="ECO:0000256" key="4">
    <source>
        <dbReference type="ARBA" id="ARBA00023136"/>
    </source>
</evidence>
<dbReference type="AlphaFoldDB" id="A0A1I4XQA4"/>
<dbReference type="Proteomes" id="UP000183107">
    <property type="component" value="Unassembled WGS sequence"/>
</dbReference>
<dbReference type="OrthoDB" id="9814591at2"/>
<dbReference type="PANTHER" id="PTHR30518">
    <property type="entry name" value="ENDOLYTIC MUREIN TRANSGLYCOSYLASE"/>
    <property type="match status" value="1"/>
</dbReference>
<dbReference type="PANTHER" id="PTHR30518:SF2">
    <property type="entry name" value="ENDOLYTIC MUREIN TRANSGLYCOSYLASE"/>
    <property type="match status" value="1"/>
</dbReference>
<evidence type="ECO:0000256" key="3">
    <source>
        <dbReference type="ARBA" id="ARBA00022989"/>
    </source>
</evidence>
<keyword evidence="7" id="KW-0997">Cell inner membrane</keyword>
<dbReference type="InterPro" id="IPR003770">
    <property type="entry name" value="MLTG-like"/>
</dbReference>
<evidence type="ECO:0000256" key="1">
    <source>
        <dbReference type="ARBA" id="ARBA00022475"/>
    </source>
</evidence>
<dbReference type="EC" id="4.2.2.29" evidence="7"/>
<dbReference type="CDD" id="cd08010">
    <property type="entry name" value="MltG_like"/>
    <property type="match status" value="1"/>
</dbReference>
<keyword evidence="4 7" id="KW-0472">Membrane</keyword>
<protein>
    <recommendedName>
        <fullName evidence="7">Endolytic murein transglycosylase</fullName>
        <ecNumber evidence="7">4.2.2.29</ecNumber>
    </recommendedName>
    <alternativeName>
        <fullName evidence="7">Peptidoglycan lytic transglycosylase</fullName>
    </alternativeName>
    <alternativeName>
        <fullName evidence="7">Peptidoglycan polymerization terminase</fullName>
    </alternativeName>
</protein>
<accession>A0A1I4XQA4</accession>
<dbReference type="NCBIfam" id="TIGR00247">
    <property type="entry name" value="endolytic transglycosylase MltG"/>
    <property type="match status" value="1"/>
</dbReference>
<gene>
    <name evidence="7" type="primary">mltG</name>
    <name evidence="8" type="ORF">SAMN05216386_0250</name>
</gene>
<keyword evidence="2 7" id="KW-0812">Transmembrane</keyword>
<organism evidence="8 9">
    <name type="scientific">Nitrosospira briensis</name>
    <dbReference type="NCBI Taxonomy" id="35799"/>
    <lineage>
        <taxon>Bacteria</taxon>
        <taxon>Pseudomonadati</taxon>
        <taxon>Pseudomonadota</taxon>
        <taxon>Betaproteobacteria</taxon>
        <taxon>Nitrosomonadales</taxon>
        <taxon>Nitrosomonadaceae</taxon>
        <taxon>Nitrosospira</taxon>
    </lineage>
</organism>
<dbReference type="Gene3D" id="3.30.160.60">
    <property type="entry name" value="Classic Zinc Finger"/>
    <property type="match status" value="1"/>
</dbReference>
<dbReference type="GO" id="GO:0009252">
    <property type="term" value="P:peptidoglycan biosynthetic process"/>
    <property type="evidence" value="ECO:0007669"/>
    <property type="project" value="UniProtKB-UniRule"/>
</dbReference>
<name>A0A1I4XQA4_9PROT</name>
<proteinExistence type="inferred from homology"/>
<dbReference type="EMBL" id="FOVJ01000001">
    <property type="protein sequence ID" value="SFN28021.1"/>
    <property type="molecule type" value="Genomic_DNA"/>
</dbReference>
<dbReference type="STRING" id="1266925.GCA_000619905_00632"/>
<dbReference type="Gene3D" id="3.30.1490.480">
    <property type="entry name" value="Endolytic murein transglycosylase"/>
    <property type="match status" value="1"/>
</dbReference>
<keyword evidence="1 7" id="KW-1003">Cell membrane</keyword>
<sequence>MRTLKRLIYLSLAGLLLFTGWLAYHVNASVQLPVVPYEFSITPGSSLKSVAQQLADAGVLHDSWSFVLLSRLTGVASSVKAGDYEITENISPAELLARITRGDINQSEIRFIEGWTFSQLRQALNEHPGLRHATANLTDREILQLIDATETAAEGLFFPDTYFFARGSSDVEILKRAYRVMHHHLHTAWAERAIDLPLADPYQALILASIVEKETGRESDRRMVAGVFINRLRINMLLQTDPTVIYGLGDKFDGNLRKKDLLTDQEYNTYTRRGLPPTPIALPGLSSILAALNPAETDALYFVAKGNGESHFSRHLTDHNRAVSRYQKR</sequence>
<comment type="catalytic activity">
    <reaction evidence="7">
        <text>a peptidoglycan chain = a peptidoglycan chain with N-acetyl-1,6-anhydromuramyl-[peptide] at the reducing end + a peptidoglycan chain with N-acetylglucosamine at the non-reducing end.</text>
        <dbReference type="EC" id="4.2.2.29"/>
    </reaction>
</comment>
<feature type="site" description="Important for catalytic activity" evidence="7">
    <location>
        <position position="214"/>
    </location>
</feature>
<keyword evidence="5 7" id="KW-0456">Lyase</keyword>
<evidence type="ECO:0000256" key="2">
    <source>
        <dbReference type="ARBA" id="ARBA00022692"/>
    </source>
</evidence>
<comment type="similarity">
    <text evidence="7">Belongs to the transglycosylase MltG family.</text>
</comment>
<evidence type="ECO:0000256" key="7">
    <source>
        <dbReference type="HAMAP-Rule" id="MF_02065"/>
    </source>
</evidence>
<evidence type="ECO:0000313" key="9">
    <source>
        <dbReference type="Proteomes" id="UP000183107"/>
    </source>
</evidence>
<dbReference type="GO" id="GO:0008932">
    <property type="term" value="F:lytic endotransglycosylase activity"/>
    <property type="evidence" value="ECO:0007669"/>
    <property type="project" value="UniProtKB-UniRule"/>
</dbReference>
<dbReference type="GO" id="GO:0071555">
    <property type="term" value="P:cell wall organization"/>
    <property type="evidence" value="ECO:0007669"/>
    <property type="project" value="UniProtKB-KW"/>
</dbReference>
<keyword evidence="9" id="KW-1185">Reference proteome</keyword>
<dbReference type="GO" id="GO:0005886">
    <property type="term" value="C:plasma membrane"/>
    <property type="evidence" value="ECO:0007669"/>
    <property type="project" value="UniProtKB-UniRule"/>
</dbReference>
<evidence type="ECO:0000256" key="6">
    <source>
        <dbReference type="ARBA" id="ARBA00023316"/>
    </source>
</evidence>
<reference evidence="9" key="1">
    <citation type="submission" date="2016-10" db="EMBL/GenBank/DDBJ databases">
        <authorList>
            <person name="Varghese N."/>
        </authorList>
    </citation>
    <scope>NUCLEOTIDE SEQUENCE [LARGE SCALE GENOMIC DNA]</scope>
    <source>
        <strain evidence="9">Nsp8</strain>
    </source>
</reference>